<name>A0A4Q7PG65_9FLAO</name>
<sequence>MASEDRVYQSFGELLYVIAMSDGVIQKEELEKLDEILKGHPKAKEIQWSFLYEQDKNNDIELLYRKVIEVFADHGPNEEYEFMIFALEKLAEASDGVSADEQKRITSFSKDLLVRFQNDIDNIQQKLQ</sequence>
<gene>
    <name evidence="1" type="ORF">EV197_0344</name>
</gene>
<organism evidence="1 2">
    <name type="scientific">Aquimarina brevivitae</name>
    <dbReference type="NCBI Taxonomy" id="323412"/>
    <lineage>
        <taxon>Bacteria</taxon>
        <taxon>Pseudomonadati</taxon>
        <taxon>Bacteroidota</taxon>
        <taxon>Flavobacteriia</taxon>
        <taxon>Flavobacteriales</taxon>
        <taxon>Flavobacteriaceae</taxon>
        <taxon>Aquimarina</taxon>
    </lineage>
</organism>
<dbReference type="InterPro" id="IPR029024">
    <property type="entry name" value="TerB-like"/>
</dbReference>
<dbReference type="EMBL" id="SGXE01000001">
    <property type="protein sequence ID" value="RZS99137.1"/>
    <property type="molecule type" value="Genomic_DNA"/>
</dbReference>
<reference evidence="1 2" key="1">
    <citation type="submission" date="2019-02" db="EMBL/GenBank/DDBJ databases">
        <title>Genomic Encyclopedia of Type Strains, Phase IV (KMG-IV): sequencing the most valuable type-strain genomes for metagenomic binning, comparative biology and taxonomic classification.</title>
        <authorList>
            <person name="Goeker M."/>
        </authorList>
    </citation>
    <scope>NUCLEOTIDE SEQUENCE [LARGE SCALE GENOMIC DNA]</scope>
    <source>
        <strain evidence="1 2">DSM 17196</strain>
    </source>
</reference>
<evidence type="ECO:0000313" key="2">
    <source>
        <dbReference type="Proteomes" id="UP000292262"/>
    </source>
</evidence>
<dbReference type="SUPFAM" id="SSF158682">
    <property type="entry name" value="TerB-like"/>
    <property type="match status" value="1"/>
</dbReference>
<dbReference type="Proteomes" id="UP000292262">
    <property type="component" value="Unassembled WGS sequence"/>
</dbReference>
<protein>
    <recommendedName>
        <fullName evidence="3">Tellurite resistance protein TerB</fullName>
    </recommendedName>
</protein>
<dbReference type="Gene3D" id="1.10.3680.10">
    <property type="entry name" value="TerB-like"/>
    <property type="match status" value="1"/>
</dbReference>
<dbReference type="AlphaFoldDB" id="A0A4Q7PG65"/>
<keyword evidence="2" id="KW-1185">Reference proteome</keyword>
<dbReference type="OrthoDB" id="1120295at2"/>
<accession>A0A4Q7PG65</accession>
<proteinExistence type="predicted"/>
<evidence type="ECO:0008006" key="3">
    <source>
        <dbReference type="Google" id="ProtNLM"/>
    </source>
</evidence>
<dbReference type="RefSeq" id="WP_130284998.1">
    <property type="nucleotide sequence ID" value="NZ_SGXE01000001.1"/>
</dbReference>
<comment type="caution">
    <text evidence="1">The sequence shown here is derived from an EMBL/GenBank/DDBJ whole genome shotgun (WGS) entry which is preliminary data.</text>
</comment>
<evidence type="ECO:0000313" key="1">
    <source>
        <dbReference type="EMBL" id="RZS99137.1"/>
    </source>
</evidence>